<keyword evidence="2" id="KW-1185">Reference proteome</keyword>
<dbReference type="EMBL" id="MUJZ01014816">
    <property type="protein sequence ID" value="OTF81199.1"/>
    <property type="molecule type" value="Genomic_DNA"/>
</dbReference>
<evidence type="ECO:0000313" key="1">
    <source>
        <dbReference type="EMBL" id="OTF81199.1"/>
    </source>
</evidence>
<accession>A0A1Y3BJT4</accession>
<comment type="caution">
    <text evidence="1">The sequence shown here is derived from an EMBL/GenBank/DDBJ whole genome shotgun (WGS) entry which is preliminary data.</text>
</comment>
<evidence type="ECO:0000313" key="2">
    <source>
        <dbReference type="Proteomes" id="UP000194236"/>
    </source>
</evidence>
<organism evidence="1 2">
    <name type="scientific">Euroglyphus maynei</name>
    <name type="common">Mayne's house dust mite</name>
    <dbReference type="NCBI Taxonomy" id="6958"/>
    <lineage>
        <taxon>Eukaryota</taxon>
        <taxon>Metazoa</taxon>
        <taxon>Ecdysozoa</taxon>
        <taxon>Arthropoda</taxon>
        <taxon>Chelicerata</taxon>
        <taxon>Arachnida</taxon>
        <taxon>Acari</taxon>
        <taxon>Acariformes</taxon>
        <taxon>Sarcoptiformes</taxon>
        <taxon>Astigmata</taxon>
        <taxon>Psoroptidia</taxon>
        <taxon>Analgoidea</taxon>
        <taxon>Pyroglyphidae</taxon>
        <taxon>Pyroglyphinae</taxon>
        <taxon>Euroglyphus</taxon>
    </lineage>
</organism>
<gene>
    <name evidence="1" type="ORF">BLA29_013526</name>
</gene>
<dbReference type="Proteomes" id="UP000194236">
    <property type="component" value="Unassembled WGS sequence"/>
</dbReference>
<dbReference type="AlphaFoldDB" id="A0A1Y3BJT4"/>
<dbReference type="OrthoDB" id="424572at2759"/>
<reference evidence="1 2" key="1">
    <citation type="submission" date="2017-03" db="EMBL/GenBank/DDBJ databases">
        <title>Genome Survey of Euroglyphus maynei.</title>
        <authorList>
            <person name="Arlian L.G."/>
            <person name="Morgan M.S."/>
            <person name="Rider S.D."/>
        </authorList>
    </citation>
    <scope>NUCLEOTIDE SEQUENCE [LARGE SCALE GENOMIC DNA]</scope>
    <source>
        <strain evidence="1">Arlian Lab</strain>
        <tissue evidence="1">Whole body</tissue>
    </source>
</reference>
<proteinExistence type="predicted"/>
<protein>
    <submittedName>
        <fullName evidence="1">Uncharacterized protein</fullName>
    </submittedName>
</protein>
<name>A0A1Y3BJT4_EURMA</name>
<sequence length="35" mass="4021">MRDLDSRGIIKSNFILIHGDCVGNLQLDKLIEKHK</sequence>